<dbReference type="PANTHER" id="PTHR43685:SF5">
    <property type="entry name" value="GLYCOSYLTRANSFERASE EPSE-RELATED"/>
    <property type="match status" value="1"/>
</dbReference>
<evidence type="ECO:0000256" key="3">
    <source>
        <dbReference type="ARBA" id="ARBA00022679"/>
    </source>
</evidence>
<dbReference type="EMBL" id="QRST01000018">
    <property type="protein sequence ID" value="RGQ04013.1"/>
    <property type="molecule type" value="Genomic_DNA"/>
</dbReference>
<dbReference type="RefSeq" id="WP_117976854.1">
    <property type="nucleotide sequence ID" value="NZ_QRST01000018.1"/>
</dbReference>
<dbReference type="InterPro" id="IPR050834">
    <property type="entry name" value="Glycosyltransf_2"/>
</dbReference>
<dbReference type="Proteomes" id="UP000284662">
    <property type="component" value="Unassembled WGS sequence"/>
</dbReference>
<dbReference type="GO" id="GO:0016757">
    <property type="term" value="F:glycosyltransferase activity"/>
    <property type="evidence" value="ECO:0007669"/>
    <property type="project" value="UniProtKB-KW"/>
</dbReference>
<accession>A0A411ZMF0</accession>
<keyword evidence="2" id="KW-0328">Glycosyltransferase</keyword>
<dbReference type="InterPro" id="IPR001173">
    <property type="entry name" value="Glyco_trans_2-like"/>
</dbReference>
<dbReference type="AlphaFoldDB" id="A0A411ZMF0"/>
<organism evidence="5 6">
    <name type="scientific">Megamonas rupellensis</name>
    <dbReference type="NCBI Taxonomy" id="491921"/>
    <lineage>
        <taxon>Bacteria</taxon>
        <taxon>Bacillati</taxon>
        <taxon>Bacillota</taxon>
        <taxon>Negativicutes</taxon>
        <taxon>Selenomonadales</taxon>
        <taxon>Selenomonadaceae</taxon>
        <taxon>Megamonas</taxon>
    </lineage>
</organism>
<comment type="caution">
    <text evidence="5">The sequence shown here is derived from an EMBL/GenBank/DDBJ whole genome shotgun (WGS) entry which is preliminary data.</text>
</comment>
<reference evidence="5 6" key="1">
    <citation type="submission" date="2018-08" db="EMBL/GenBank/DDBJ databases">
        <title>A genome reference for cultivated species of the human gut microbiota.</title>
        <authorList>
            <person name="Zou Y."/>
            <person name="Xue W."/>
            <person name="Luo G."/>
        </authorList>
    </citation>
    <scope>NUCLEOTIDE SEQUENCE [LARGE SCALE GENOMIC DNA]</scope>
    <source>
        <strain evidence="5 6">AF29-2</strain>
    </source>
</reference>
<evidence type="ECO:0000256" key="2">
    <source>
        <dbReference type="ARBA" id="ARBA00022676"/>
    </source>
</evidence>
<dbReference type="Pfam" id="PF00535">
    <property type="entry name" value="Glycos_transf_2"/>
    <property type="match status" value="1"/>
</dbReference>
<evidence type="ECO:0000256" key="1">
    <source>
        <dbReference type="ARBA" id="ARBA00006739"/>
    </source>
</evidence>
<gene>
    <name evidence="5" type="ORF">DWZ11_08710</name>
</gene>
<dbReference type="InterPro" id="IPR029044">
    <property type="entry name" value="Nucleotide-diphossugar_trans"/>
</dbReference>
<dbReference type="Gene3D" id="3.90.550.10">
    <property type="entry name" value="Spore Coat Polysaccharide Biosynthesis Protein SpsA, Chain A"/>
    <property type="match status" value="1"/>
</dbReference>
<evidence type="ECO:0000313" key="5">
    <source>
        <dbReference type="EMBL" id="RGQ04013.1"/>
    </source>
</evidence>
<name>A0A411ZMF0_9FIRM</name>
<evidence type="ECO:0000313" key="6">
    <source>
        <dbReference type="Proteomes" id="UP000284662"/>
    </source>
</evidence>
<protein>
    <submittedName>
        <fullName evidence="5">Glycosyltransferase family 2 protein</fullName>
    </submittedName>
</protein>
<evidence type="ECO:0000259" key="4">
    <source>
        <dbReference type="Pfam" id="PF00535"/>
    </source>
</evidence>
<dbReference type="PANTHER" id="PTHR43685">
    <property type="entry name" value="GLYCOSYLTRANSFERASE"/>
    <property type="match status" value="1"/>
</dbReference>
<sequence>MCKISIIMGIYKMINKKDIVKLAIDSILNQTYRDFEFIICDDGSNDGTYEMVQDLIKNDKRVILIKNNENKGLAYSLNHCLSIAKGEYIARMDADDISMPNRLEKQIKFLDEYLEYAIVGCNLLLINDKGVWGKRILAEKPTKKSFLFTSPFCHPAIVMRKDVLDKVDNYKVEKITRRAEDYDLFMRIYANGYKGYNMQEFLYQFREDDDAYKRRAYKYRIDDVQIRYRGFKALGLMPTAWVYVIKPLIVGLIPQKYLSKLRKLRIEK</sequence>
<proteinExistence type="inferred from homology"/>
<dbReference type="SUPFAM" id="SSF53448">
    <property type="entry name" value="Nucleotide-diphospho-sugar transferases"/>
    <property type="match status" value="1"/>
</dbReference>
<feature type="domain" description="Glycosyltransferase 2-like" evidence="4">
    <location>
        <begin position="14"/>
        <end position="166"/>
    </location>
</feature>
<comment type="similarity">
    <text evidence="1">Belongs to the glycosyltransferase 2 family.</text>
</comment>
<keyword evidence="3 5" id="KW-0808">Transferase</keyword>